<evidence type="ECO:0000256" key="5">
    <source>
        <dbReference type="ARBA" id="ARBA00022484"/>
    </source>
</evidence>
<evidence type="ECO:0000256" key="7">
    <source>
        <dbReference type="ARBA" id="ARBA00022664"/>
    </source>
</evidence>
<keyword evidence="11" id="KW-0547">Nucleotide-binding</keyword>
<evidence type="ECO:0000259" key="28">
    <source>
        <dbReference type="PROSITE" id="PS50526"/>
    </source>
</evidence>
<dbReference type="EC" id="2.7.7.88" evidence="4"/>
<dbReference type="InterPro" id="IPR026890">
    <property type="entry name" value="Mononeg_mRNAcap"/>
</dbReference>
<dbReference type="GO" id="GO:0016787">
    <property type="term" value="F:hydrolase activity"/>
    <property type="evidence" value="ECO:0007669"/>
    <property type="project" value="UniProtKB-KW"/>
</dbReference>
<evidence type="ECO:0000256" key="21">
    <source>
        <dbReference type="ARBA" id="ARBA00026099"/>
    </source>
</evidence>
<dbReference type="EMBL" id="KF395226">
    <property type="protein sequence ID" value="AHX81844.1"/>
    <property type="molecule type" value="Viral_cRNA"/>
</dbReference>
<keyword evidence="13" id="KW-0067">ATP-binding</keyword>
<evidence type="ECO:0000256" key="26">
    <source>
        <dbReference type="ARBA" id="ARBA00048548"/>
    </source>
</evidence>
<proteinExistence type="predicted"/>
<evidence type="ECO:0000256" key="16">
    <source>
        <dbReference type="ARBA" id="ARBA00023042"/>
    </source>
</evidence>
<comment type="catalytic activity">
    <reaction evidence="20">
        <text>a 5'-end (5'-triphosphoguanosine)-(2'-O-methyladenylyl)-adenylyl-cytidylyl-adenosine in mRNA + S-adenosyl-L-methionine = a 5'-end (N(7)-methyl 5'-triphosphoguanosine)-(2'-O-methyladenylyl)-adenylyl-cytidylyl-adenosine in mRNA + S-adenosyl-L-homocysteine</text>
        <dbReference type="Rhea" id="RHEA:65440"/>
        <dbReference type="Rhea" id="RHEA-COMP:16798"/>
        <dbReference type="Rhea" id="RHEA-COMP:16801"/>
        <dbReference type="ChEBI" id="CHEBI:57856"/>
        <dbReference type="ChEBI" id="CHEBI:59789"/>
        <dbReference type="ChEBI" id="CHEBI:156482"/>
        <dbReference type="ChEBI" id="CHEBI:156483"/>
    </reaction>
</comment>
<keyword evidence="27" id="KW-0812">Transmembrane</keyword>
<evidence type="ECO:0000256" key="1">
    <source>
        <dbReference type="ARBA" id="ARBA00004192"/>
    </source>
</evidence>
<keyword evidence="9" id="KW-0949">S-adenosyl-L-methionine</keyword>
<keyword evidence="5" id="KW-0696">RNA-directed RNA polymerase</keyword>
<evidence type="ECO:0000256" key="9">
    <source>
        <dbReference type="ARBA" id="ARBA00022691"/>
    </source>
</evidence>
<name>A0A023T1K6_9RHAB</name>
<evidence type="ECO:0000256" key="22">
    <source>
        <dbReference type="ARBA" id="ARBA00030436"/>
    </source>
</evidence>
<keyword evidence="17" id="KW-1035">Host cytoplasm</keyword>
<evidence type="ECO:0000256" key="15">
    <source>
        <dbReference type="ARBA" id="ARBA00022953"/>
    </source>
</evidence>
<dbReference type="Pfam" id="PF14318">
    <property type="entry name" value="Mononeg_mRNAcap"/>
    <property type="match status" value="1"/>
</dbReference>
<comment type="catalytic activity">
    <reaction evidence="25">
        <text>a 5'-end (5'-triphosphoguanosine)-adenylyl-adenylyl-cytidylyl-adenosine in mRNA + 2 S-adenosyl-L-methionine = a 5'-end (N(7)-methyl 5'-triphosphoguanosine)-(2'-O-methyladenylyl)-adenylyl-cytidylyl-adenosine in mRNA + 2 S-adenosyl-L-homocysteine + H(+)</text>
        <dbReference type="Rhea" id="RHEA:65376"/>
        <dbReference type="Rhea" id="RHEA-COMP:16797"/>
        <dbReference type="Rhea" id="RHEA-COMP:16798"/>
        <dbReference type="ChEBI" id="CHEBI:15378"/>
        <dbReference type="ChEBI" id="CHEBI:57856"/>
        <dbReference type="ChEBI" id="CHEBI:59789"/>
        <dbReference type="ChEBI" id="CHEBI:156483"/>
        <dbReference type="ChEBI" id="CHEBI:156484"/>
        <dbReference type="EC" id="2.1.1.375"/>
    </reaction>
</comment>
<dbReference type="RefSeq" id="YP_009094441.1">
    <property type="nucleotide sequence ID" value="NC_025401.1"/>
</dbReference>
<dbReference type="GO" id="GO:0004482">
    <property type="term" value="F:mRNA 5'-cap (guanine-N7-)-methyltransferase activity"/>
    <property type="evidence" value="ECO:0007669"/>
    <property type="project" value="InterPro"/>
</dbReference>
<dbReference type="PROSITE" id="PS50526">
    <property type="entry name" value="RDRP_SSRNA_NEG_NONSEG"/>
    <property type="match status" value="1"/>
</dbReference>
<evidence type="ECO:0000256" key="12">
    <source>
        <dbReference type="ARBA" id="ARBA00022801"/>
    </source>
</evidence>
<protein>
    <recommendedName>
        <fullName evidence="23">Replicase</fullName>
        <ecNumber evidence="21">2.1.1.375</ecNumber>
        <ecNumber evidence="3">2.7.7.48</ecNumber>
        <ecNumber evidence="4">2.7.7.88</ecNumber>
    </recommendedName>
    <alternativeName>
        <fullName evidence="22">Transcriptase</fullName>
    </alternativeName>
</protein>
<dbReference type="GO" id="GO:0005524">
    <property type="term" value="F:ATP binding"/>
    <property type="evidence" value="ECO:0007669"/>
    <property type="project" value="UniProtKB-KW"/>
</dbReference>
<keyword evidence="18" id="KW-0511">Multifunctional enzyme</keyword>
<keyword evidence="12" id="KW-0378">Hydrolase</keyword>
<evidence type="ECO:0000256" key="8">
    <source>
        <dbReference type="ARBA" id="ARBA00022679"/>
    </source>
</evidence>
<evidence type="ECO:0000256" key="19">
    <source>
        <dbReference type="ARBA" id="ARBA00024494"/>
    </source>
</evidence>
<dbReference type="Pfam" id="PF21080">
    <property type="entry name" value="Methyltrans_Mon_1st"/>
    <property type="match status" value="1"/>
</dbReference>
<evidence type="ECO:0000256" key="25">
    <source>
        <dbReference type="ARBA" id="ARBA00047370"/>
    </source>
</evidence>
<dbReference type="GO" id="GO:0044423">
    <property type="term" value="C:virion component"/>
    <property type="evidence" value="ECO:0007669"/>
    <property type="project" value="UniProtKB-KW"/>
</dbReference>
<comment type="catalytic activity">
    <reaction evidence="26">
        <text>GTP + H2O = GDP + phosphate + H(+)</text>
        <dbReference type="Rhea" id="RHEA:19669"/>
        <dbReference type="ChEBI" id="CHEBI:15377"/>
        <dbReference type="ChEBI" id="CHEBI:15378"/>
        <dbReference type="ChEBI" id="CHEBI:37565"/>
        <dbReference type="ChEBI" id="CHEBI:43474"/>
        <dbReference type="ChEBI" id="CHEBI:58189"/>
    </reaction>
</comment>
<evidence type="ECO:0000256" key="6">
    <source>
        <dbReference type="ARBA" id="ARBA00022603"/>
    </source>
</evidence>
<keyword evidence="15" id="KW-0693">Viral RNA replication</keyword>
<evidence type="ECO:0000256" key="11">
    <source>
        <dbReference type="ARBA" id="ARBA00022741"/>
    </source>
</evidence>
<dbReference type="KEGG" id="vg:21011891"/>
<dbReference type="EC" id="2.1.1.375" evidence="21"/>
<dbReference type="Pfam" id="PF00946">
    <property type="entry name" value="Mononeg_RNA_pol"/>
    <property type="match status" value="1"/>
</dbReference>
<evidence type="ECO:0000256" key="20">
    <source>
        <dbReference type="ARBA" id="ARBA00024499"/>
    </source>
</evidence>
<keyword evidence="7" id="KW-0507">mRNA processing</keyword>
<evidence type="ECO:0000256" key="17">
    <source>
        <dbReference type="ARBA" id="ARBA00023200"/>
    </source>
</evidence>
<keyword evidence="27" id="KW-1133">Transmembrane helix</keyword>
<organism evidence="30 31">
    <name type="scientific">Sunguru virus</name>
    <dbReference type="NCBI Taxonomy" id="1491491"/>
    <lineage>
        <taxon>Viruses</taxon>
        <taxon>Riboviria</taxon>
        <taxon>Orthornavirae</taxon>
        <taxon>Negarnaviricota</taxon>
        <taxon>Haploviricotina</taxon>
        <taxon>Monjiviricetes</taxon>
        <taxon>Mononegavirales</taxon>
        <taxon>Rhabdoviridae</taxon>
        <taxon>Alpharhabdovirinae</taxon>
        <taxon>Sunrhavirus</taxon>
        <taxon>Sunrhavirus sunguru</taxon>
    </lineage>
</organism>
<dbReference type="InterPro" id="IPR014023">
    <property type="entry name" value="Mononeg_RNA_pol_cat"/>
</dbReference>
<keyword evidence="10" id="KW-0548">Nucleotidyltransferase</keyword>
<reference evidence="30 31" key="1">
    <citation type="journal article" date="2014" name="J. Gen. Virol.">
        <title>Sunguru virus: a novel virus in the family Rhabdoviridae isolated from a chicken in north-western Uganda.</title>
        <authorList>
            <person name="Ledermann J.P."/>
            <person name="Zeidner N."/>
            <person name="Borland E.M."/>
            <person name="Mutebi J.P."/>
            <person name="Lanciotti R.S."/>
            <person name="Miller B.R."/>
            <person name="Lutwama J.J."/>
            <person name="Tendo J.M."/>
            <person name="Andama V."/>
            <person name="Powers A.M."/>
        </authorList>
    </citation>
    <scope>NUCLEOTIDE SEQUENCE [LARGE SCALE GENOMIC DNA]</scope>
    <source>
        <strain evidence="30">Ug#41</strain>
    </source>
</reference>
<evidence type="ECO:0000256" key="27">
    <source>
        <dbReference type="SAM" id="Phobius"/>
    </source>
</evidence>
<comment type="catalytic activity">
    <reaction evidence="19">
        <text>a 5'-end triphospho-adenylyl-adenylyl-cytidylyl-adenosine in mRNA + GDP + H(+) = a 5'-end (5'-triphosphoguanosine)-adenylyl-adenylyl-cytidylyl-adenosine in mRNA + diphosphate</text>
        <dbReference type="Rhea" id="RHEA:65436"/>
        <dbReference type="Rhea" id="RHEA-COMP:16797"/>
        <dbReference type="Rhea" id="RHEA-COMP:16799"/>
        <dbReference type="ChEBI" id="CHEBI:15378"/>
        <dbReference type="ChEBI" id="CHEBI:33019"/>
        <dbReference type="ChEBI" id="CHEBI:58189"/>
        <dbReference type="ChEBI" id="CHEBI:156484"/>
        <dbReference type="ChEBI" id="CHEBI:156503"/>
        <dbReference type="EC" id="2.7.7.88"/>
    </reaction>
</comment>
<evidence type="ECO:0000256" key="10">
    <source>
        <dbReference type="ARBA" id="ARBA00022695"/>
    </source>
</evidence>
<evidence type="ECO:0000256" key="4">
    <source>
        <dbReference type="ARBA" id="ARBA00012582"/>
    </source>
</evidence>
<feature type="domain" description="Mononegavirus-type SAM-dependent 2'-O-MTase" evidence="29">
    <location>
        <begin position="1634"/>
        <end position="1831"/>
    </location>
</feature>
<keyword evidence="6" id="KW-0489">Methyltransferase</keyword>
<evidence type="ECO:0000313" key="30">
    <source>
        <dbReference type="EMBL" id="AHX81844.1"/>
    </source>
</evidence>
<dbReference type="GO" id="GO:0003968">
    <property type="term" value="F:RNA-directed RNA polymerase activity"/>
    <property type="evidence" value="ECO:0007669"/>
    <property type="project" value="UniProtKB-KW"/>
</dbReference>
<dbReference type="NCBIfam" id="TIGR04198">
    <property type="entry name" value="paramyx_RNAcap"/>
    <property type="match status" value="1"/>
</dbReference>
<dbReference type="InterPro" id="IPR039736">
    <property type="entry name" value="L_poly_C"/>
</dbReference>
<dbReference type="Proteomes" id="UP000160503">
    <property type="component" value="Segment"/>
</dbReference>
<dbReference type="InterPro" id="IPR048397">
    <property type="entry name" value="Methyltrans_Mon_CD"/>
</dbReference>
<evidence type="ECO:0000256" key="14">
    <source>
        <dbReference type="ARBA" id="ARBA00022844"/>
    </source>
</evidence>
<comment type="subcellular location">
    <subcellularLocation>
        <location evidence="1">Host cytoplasm</location>
    </subcellularLocation>
    <subcellularLocation>
        <location evidence="2">Virion</location>
    </subcellularLocation>
</comment>
<accession>A0A023T1K6</accession>
<evidence type="ECO:0000256" key="2">
    <source>
        <dbReference type="ARBA" id="ARBA00004328"/>
    </source>
</evidence>
<keyword evidence="8" id="KW-0808">Transferase</keyword>
<dbReference type="InterPro" id="IPR039530">
    <property type="entry name" value="L_methyltransferase_rhabdo"/>
</dbReference>
<evidence type="ECO:0000256" key="24">
    <source>
        <dbReference type="ARBA" id="ARBA00047332"/>
    </source>
</evidence>
<keyword evidence="14" id="KW-0946">Virion</keyword>
<evidence type="ECO:0000256" key="3">
    <source>
        <dbReference type="ARBA" id="ARBA00012494"/>
    </source>
</evidence>
<keyword evidence="16" id="KW-0506">mRNA capping</keyword>
<comment type="catalytic activity">
    <reaction evidence="24">
        <text>a 5'-end (5'-triphosphoguanosine)-adenylyl-adenylyl-cytidylyl-adenosine in mRNA + S-adenosyl-L-methionine = a 5'-end (5'-triphosphoguanosine)-(2'-O-methyladenylyl)-adenylyl-cytidylyl-adenosine in mRNA + S-adenosyl-L-homocysteine + H(+)</text>
        <dbReference type="Rhea" id="RHEA:65380"/>
        <dbReference type="Rhea" id="RHEA-COMP:16797"/>
        <dbReference type="Rhea" id="RHEA-COMP:16801"/>
        <dbReference type="ChEBI" id="CHEBI:15378"/>
        <dbReference type="ChEBI" id="CHEBI:57856"/>
        <dbReference type="ChEBI" id="CHEBI:59789"/>
        <dbReference type="ChEBI" id="CHEBI:156482"/>
        <dbReference type="ChEBI" id="CHEBI:156484"/>
    </reaction>
</comment>
<keyword evidence="31" id="KW-1185">Reference proteome</keyword>
<dbReference type="PROSITE" id="PS51590">
    <property type="entry name" value="SAM_MT_MNV_L"/>
    <property type="match status" value="1"/>
</dbReference>
<dbReference type="EC" id="2.7.7.48" evidence="3"/>
<dbReference type="InterPro" id="IPR025786">
    <property type="entry name" value="Mononega_L_MeTrfase"/>
</dbReference>
<dbReference type="GeneID" id="21011891"/>
<dbReference type="Pfam" id="PF14314">
    <property type="entry name" value="Methyltrans_Mon_2nd"/>
    <property type="match status" value="1"/>
</dbReference>
<keyword evidence="27" id="KW-0472">Membrane</keyword>
<evidence type="ECO:0000259" key="29">
    <source>
        <dbReference type="PROSITE" id="PS51590"/>
    </source>
</evidence>
<feature type="domain" description="RdRp catalytic" evidence="28">
    <location>
        <begin position="602"/>
        <end position="787"/>
    </location>
</feature>
<sequence>MELSHDQNIDDWCADWGLEEENQKSTKKAEILNLSDYNLNSPLLIDWSVSVFSFRRGLSKTTGSNLNDSVISQIVYPIKTHEDNHRWFGNLLRSIHAREKDPFKEFEIIFAEVNQAAECTAELTAIWLDHLKLPYLRSNKKFIKHDYIKHWGQLLYEVSLLIIYLNNPKLEYAASLLINHSIDKPKRLINNKVVGATTYLGVGFELMFRVLRRFTVCSGGIITSDGFALDKNFLLMIKDVVNSRVCAYLSAVNRVDSSFSDLCLDQIVEVWKEGDKLLQTLGNSSYNIFKMIEPVANNELVISAQTIRPLIKLDSEFEKYVEQEIQTLVDKGITFLKDLQIKMRAMDDLEFNLSVYGSFRQWGHPYIDFTAGLEKLYQQVTMPKKINAALAKSLASDLALKVLETKFNERREWMVHKDQISANNPLRKYIVEDIWPPFKVIHEYGDRFHELPLRACFEIPDFIDPTQIYSDKAHSIDKDELKEVIRKGLKGPVPTKRVLDTLLRTEQTNWKEFLTEIDRNGLEEKWLIIGLKPKERELKIDGRYFALLSWKLREYFVITEYLIKTHFVKLYDGLTMADDLKDVVGKLLSRSMGQGTPDYTSITFANHIDYSKWNNHQRKESNGPLFRVMGQFLGFPSLIERTHEFFEKSLIYYAGDLSLLRLEKGNVVPSTSIRSCWQGQPGGLEGLRQKGWSLLNIVLLDRISKKRNTRLRLLAQGDNQIVCSQFRLTDIREDKVIEHIEEVKQQNKAIMADIESGTGELGLIINKDETMLSTEYLNYGKVPVYRGNICGLKTKRWARVSCYSNDNLPNLSNILSTVSSTALSISHFSLSPVDPMLNYSWFGVWAIRWLQLFDPCLAGPIPVNLNDQVFLIKALYLDPSLGGVSGMCLNRFLIRNFPDPLTEGLSFWKVIFNKTKSDQIRKIAGDCFNPAVRLGSVDDFKALLEDPTSINIPRGLSPITMLRNEIKINMVNNAHNIKNQLLRDVTVIGTQEENKIMVFLRSIKPIFPKFLAQLKASTITGIKDSFVSMYENSRTIRKNFRDNMRMDFDLKVIQSETMAFNRLLKTAPSLSNASICSSSQADLLRKLSWGSEIVGMTIPHPIELIGIPIPRTICNCDIKDFGPYLTTVETVDDPNLFNKRGSLTPYLGSKTSEGTSIISPWEKESKIPFLKRVLKMRNVINWFVKSDSNLAASIFNLIESITGEKVNSCVEGYARTGSAIHRFSCDRQSSGGYSAVSPAALMRLFSTTDTLGELNSKNWDFMFQSLIIMSQTALSKPIGFWKLGNTTYHSHIQCRECLREIHDIHLEASHIYQPKSFVHMVQNWISDLNQQWVSKQLRSYDEVRPANMTKDELDYNIGQTTGFLYGELIIRGSTDLTTPLFPNSIGNKLQPRFYFLGLTQGLILCATLNSLSRNSLNTLVNPISSIGGNTITLVNKLIFDPQFLSLLRSDLFMKWLLTHPHRIPPSYPLHPNDQAVIIKSVLRMMIKDLLLDQPRTIKKIILFSDSSSGELELPYVLSAIAYNTVMSPYPKQKKIEKLRTIKNLNIEVRDKLRSNSIGKLSGIQVFLIPQEIRHVVKFGPSLPSGSVDDIELPFGEEYAGWVSSVAIEFQSTFDSTLSNISIPQKSDPTMSGLRPFQIATGAHYKVRCILKSFDIKYNWFLCGGDGSGGITSCLLRYNLKSQGIFNSLMDIEGISLRGSKPAPPSAVEALGKRKIGCLNHNTVWQAPSDLRRNETWDYFSKWTNIERRKFDLLIFDMELTSDQDGLSILKKLDRYLDTLLVQEGSVIYKTYLNTLLKFMYNPLHVILSHFSEVHVCQTELSSSSTSEVYIFGRHRLKWRNDRFPTNTALKKIIQQNFVFSDGASEFERAKQVRRKNLLMGVPRELIPDLNIELENLLNVVGVPAGLSNAISDDLLRQSGDIRETKWTLIRLCDKFVMRTCEILPYKHLPSDQILITYIGFLVGGLISLYLDDDKQDTVYFQKVIQLGVMVDIQNDPGKPIIWKFGSKGKGVNIRCKMALIGSTIRVFERLSEKMKTKSIKLFKHHYTLNLLKTGIPQLWDQSAPLGSDVFKNAVSSHLDFEASQSYD</sequence>
<evidence type="ECO:0000256" key="18">
    <source>
        <dbReference type="ARBA" id="ARBA00023268"/>
    </source>
</evidence>
<evidence type="ECO:0000256" key="23">
    <source>
        <dbReference type="ARBA" id="ARBA00031012"/>
    </source>
</evidence>
<feature type="transmembrane region" description="Helical" evidence="27">
    <location>
        <begin position="1953"/>
        <end position="1970"/>
    </location>
</feature>
<evidence type="ECO:0000313" key="31">
    <source>
        <dbReference type="Proteomes" id="UP000160503"/>
    </source>
</evidence>
<dbReference type="GO" id="GO:0030430">
    <property type="term" value="C:host cell cytoplasm"/>
    <property type="evidence" value="ECO:0007669"/>
    <property type="project" value="UniProtKB-SubCell"/>
</dbReference>
<evidence type="ECO:0000256" key="13">
    <source>
        <dbReference type="ARBA" id="ARBA00022840"/>
    </source>
</evidence>